<protein>
    <submittedName>
        <fullName evidence="1">Uncharacterized protein</fullName>
    </submittedName>
</protein>
<gene>
    <name evidence="1" type="ORF">MUK42_35599</name>
</gene>
<dbReference type="Proteomes" id="UP001055439">
    <property type="component" value="Chromosome 5"/>
</dbReference>
<name>A0A9E7K477_9LILI</name>
<evidence type="ECO:0000313" key="2">
    <source>
        <dbReference type="Proteomes" id="UP001055439"/>
    </source>
</evidence>
<dbReference type="EMBL" id="CP097507">
    <property type="protein sequence ID" value="URE03127.1"/>
    <property type="molecule type" value="Genomic_DNA"/>
</dbReference>
<keyword evidence="2" id="KW-1185">Reference proteome</keyword>
<sequence length="75" mass="8517">MDPSIADGNTNHERNRDLSTILMSLLVWGNELLQDGRIAISYRMRTVRQEYTQLLSNSGGTRLGWDMETGSITRC</sequence>
<evidence type="ECO:0000313" key="1">
    <source>
        <dbReference type="EMBL" id="URE03127.1"/>
    </source>
</evidence>
<accession>A0A9E7K477</accession>
<reference evidence="1" key="1">
    <citation type="submission" date="2022-05" db="EMBL/GenBank/DDBJ databases">
        <title>The Musa troglodytarum L. genome provides insights into the mechanism of non-climacteric behaviour and enrichment of carotenoids.</title>
        <authorList>
            <person name="Wang J."/>
        </authorList>
    </citation>
    <scope>NUCLEOTIDE SEQUENCE</scope>
    <source>
        <tissue evidence="1">Leaf</tissue>
    </source>
</reference>
<dbReference type="AlphaFoldDB" id="A0A9E7K477"/>
<proteinExistence type="predicted"/>
<organism evidence="1 2">
    <name type="scientific">Musa troglodytarum</name>
    <name type="common">fe'i banana</name>
    <dbReference type="NCBI Taxonomy" id="320322"/>
    <lineage>
        <taxon>Eukaryota</taxon>
        <taxon>Viridiplantae</taxon>
        <taxon>Streptophyta</taxon>
        <taxon>Embryophyta</taxon>
        <taxon>Tracheophyta</taxon>
        <taxon>Spermatophyta</taxon>
        <taxon>Magnoliopsida</taxon>
        <taxon>Liliopsida</taxon>
        <taxon>Zingiberales</taxon>
        <taxon>Musaceae</taxon>
        <taxon>Musa</taxon>
    </lineage>
</organism>